<proteinExistence type="predicted"/>
<evidence type="ECO:0000313" key="2">
    <source>
        <dbReference type="EMBL" id="GAA2494846.1"/>
    </source>
</evidence>
<sequence>MTGGAPGKEPLREAEGRIDRNNRNNRIEVPGAGGRLWPGNGCRGVRARAMLRWTSQTPAWPNAVVVLVSAGSGQDSGPPQTHNAR</sequence>
<keyword evidence="3" id="KW-1185">Reference proteome</keyword>
<reference evidence="2 3" key="1">
    <citation type="journal article" date="2019" name="Int. J. Syst. Evol. Microbiol.">
        <title>The Global Catalogue of Microorganisms (GCM) 10K type strain sequencing project: providing services to taxonomists for standard genome sequencing and annotation.</title>
        <authorList>
            <consortium name="The Broad Institute Genomics Platform"/>
            <consortium name="The Broad Institute Genome Sequencing Center for Infectious Disease"/>
            <person name="Wu L."/>
            <person name="Ma J."/>
        </authorList>
    </citation>
    <scope>NUCLEOTIDE SEQUENCE [LARGE SCALE GENOMIC DNA]</scope>
    <source>
        <strain evidence="2 3">JCM 5062</strain>
    </source>
</reference>
<evidence type="ECO:0000256" key="1">
    <source>
        <dbReference type="SAM" id="MobiDB-lite"/>
    </source>
</evidence>
<comment type="caution">
    <text evidence="2">The sequence shown here is derived from an EMBL/GenBank/DDBJ whole genome shotgun (WGS) entry which is preliminary data.</text>
</comment>
<organism evidence="2 3">
    <name type="scientific">Streptomyces gobitricini</name>
    <dbReference type="NCBI Taxonomy" id="68211"/>
    <lineage>
        <taxon>Bacteria</taxon>
        <taxon>Bacillati</taxon>
        <taxon>Actinomycetota</taxon>
        <taxon>Actinomycetes</taxon>
        <taxon>Kitasatosporales</taxon>
        <taxon>Streptomycetaceae</taxon>
        <taxon>Streptomyces</taxon>
    </lineage>
</organism>
<feature type="region of interest" description="Disordered" evidence="1">
    <location>
        <begin position="1"/>
        <end position="36"/>
    </location>
</feature>
<dbReference type="Proteomes" id="UP001499942">
    <property type="component" value="Unassembled WGS sequence"/>
</dbReference>
<accession>A0ABN3M2M9</accession>
<evidence type="ECO:0000313" key="3">
    <source>
        <dbReference type="Proteomes" id="UP001499942"/>
    </source>
</evidence>
<gene>
    <name evidence="2" type="ORF">GCM10010393_28590</name>
</gene>
<name>A0ABN3M2M9_9ACTN</name>
<protein>
    <submittedName>
        <fullName evidence="2">Uncharacterized protein</fullName>
    </submittedName>
</protein>
<feature type="compositionally biased region" description="Basic and acidic residues" evidence="1">
    <location>
        <begin position="9"/>
        <end position="26"/>
    </location>
</feature>
<dbReference type="EMBL" id="BAAASR010000015">
    <property type="protein sequence ID" value="GAA2494846.1"/>
    <property type="molecule type" value="Genomic_DNA"/>
</dbReference>